<dbReference type="GO" id="GO:0006081">
    <property type="term" value="P:aldehyde metabolic process"/>
    <property type="evidence" value="ECO:0007669"/>
    <property type="project" value="InterPro"/>
</dbReference>
<protein>
    <recommendedName>
        <fullName evidence="13">Aldehyde dehydrogenase family 3 member A2</fullName>
        <ecNumber evidence="11">1.2.1.3</ecNumber>
        <ecNumber evidence="12">1.2.1.94</ecNumber>
    </recommendedName>
    <alternativeName>
        <fullName evidence="14">Fatty aldehyde dehydrogenase</fullName>
    </alternativeName>
</protein>
<dbReference type="GO" id="GO:0005789">
    <property type="term" value="C:endoplasmic reticulum membrane"/>
    <property type="evidence" value="ECO:0007669"/>
    <property type="project" value="UniProtKB-SubCell"/>
</dbReference>
<evidence type="ECO:0000256" key="24">
    <source>
        <dbReference type="ARBA" id="ARBA00048972"/>
    </source>
</evidence>
<dbReference type="InterPro" id="IPR015590">
    <property type="entry name" value="Aldehyde_DH_dom"/>
</dbReference>
<evidence type="ECO:0000256" key="11">
    <source>
        <dbReference type="ARBA" id="ARBA00024226"/>
    </source>
</evidence>
<evidence type="ECO:0000256" key="23">
    <source>
        <dbReference type="ARBA" id="ARBA00048895"/>
    </source>
</evidence>
<reference evidence="27" key="1">
    <citation type="submission" date="2025-08" db="UniProtKB">
        <authorList>
            <consortium name="Ensembl"/>
        </authorList>
    </citation>
    <scope>IDENTIFICATION</scope>
</reference>
<accession>A0A8C3PLE2</accession>
<dbReference type="PANTHER" id="PTHR43570">
    <property type="entry name" value="ALDEHYDE DEHYDROGENASE"/>
    <property type="match status" value="1"/>
</dbReference>
<evidence type="ECO:0000256" key="14">
    <source>
        <dbReference type="ARBA" id="ARBA00042336"/>
    </source>
</evidence>
<keyword evidence="10" id="KW-0472">Membrane</keyword>
<evidence type="ECO:0000256" key="25">
    <source>
        <dbReference type="ARBA" id="ARBA00049148"/>
    </source>
</evidence>
<evidence type="ECO:0000256" key="9">
    <source>
        <dbReference type="ARBA" id="ARBA00023002"/>
    </source>
</evidence>
<keyword evidence="6" id="KW-0443">Lipid metabolism</keyword>
<keyword evidence="6" id="KW-0276">Fatty acid metabolism</keyword>
<comment type="subcellular location">
    <subcellularLocation>
        <location evidence="1">Endoplasmic reticulum membrane</location>
        <topology evidence="1">Single-pass membrane protein</topology>
        <orientation evidence="1">Cytoplasmic side</orientation>
    </subcellularLocation>
    <subcellularLocation>
        <location evidence="2">Microsome membrane</location>
    </subcellularLocation>
</comment>
<organism evidence="27 28">
    <name type="scientific">Calidris pygmaea</name>
    <name type="common">Spoon-billed sandpiper</name>
    <dbReference type="NCBI Taxonomy" id="425635"/>
    <lineage>
        <taxon>Eukaryota</taxon>
        <taxon>Metazoa</taxon>
        <taxon>Chordata</taxon>
        <taxon>Craniata</taxon>
        <taxon>Vertebrata</taxon>
        <taxon>Euteleostomi</taxon>
        <taxon>Archelosauria</taxon>
        <taxon>Archosauria</taxon>
        <taxon>Dinosauria</taxon>
        <taxon>Saurischia</taxon>
        <taxon>Theropoda</taxon>
        <taxon>Coelurosauria</taxon>
        <taxon>Aves</taxon>
        <taxon>Neognathae</taxon>
        <taxon>Neoaves</taxon>
        <taxon>Charadriiformes</taxon>
        <taxon>Scolopacidae</taxon>
        <taxon>Calidris</taxon>
    </lineage>
</organism>
<keyword evidence="4" id="KW-0812">Transmembrane</keyword>
<dbReference type="InterPro" id="IPR012394">
    <property type="entry name" value="Aldehyde_DH_NAD(P)"/>
</dbReference>
<evidence type="ECO:0000256" key="22">
    <source>
        <dbReference type="ARBA" id="ARBA00048826"/>
    </source>
</evidence>
<evidence type="ECO:0000313" key="28">
    <source>
        <dbReference type="Proteomes" id="UP000694419"/>
    </source>
</evidence>
<dbReference type="GO" id="GO:0006631">
    <property type="term" value="P:fatty acid metabolic process"/>
    <property type="evidence" value="ECO:0007669"/>
    <property type="project" value="UniProtKB-KW"/>
</dbReference>
<keyword evidence="7" id="KW-0492">Microsome</keyword>
<comment type="catalytic activity">
    <reaction evidence="24">
        <text>decanal + NAD(+) + H2O = decanoate + NADH + 2 H(+)</text>
        <dbReference type="Rhea" id="RHEA:44104"/>
        <dbReference type="ChEBI" id="CHEBI:15377"/>
        <dbReference type="ChEBI" id="CHEBI:15378"/>
        <dbReference type="ChEBI" id="CHEBI:27689"/>
        <dbReference type="ChEBI" id="CHEBI:31457"/>
        <dbReference type="ChEBI" id="CHEBI:57540"/>
        <dbReference type="ChEBI" id="CHEBI:57945"/>
    </reaction>
</comment>
<comment type="catalytic activity">
    <reaction evidence="20">
        <text>22-oxodocosanoate + NAD(+) + H2O = docosanedioate + NADH + 2 H(+)</text>
        <dbReference type="Rhea" id="RHEA:39015"/>
        <dbReference type="ChEBI" id="CHEBI:15377"/>
        <dbReference type="ChEBI" id="CHEBI:15378"/>
        <dbReference type="ChEBI" id="CHEBI:57540"/>
        <dbReference type="ChEBI" id="CHEBI:57945"/>
        <dbReference type="ChEBI" id="CHEBI:76298"/>
        <dbReference type="ChEBI" id="CHEBI:76299"/>
    </reaction>
</comment>
<dbReference type="InterPro" id="IPR016163">
    <property type="entry name" value="Ald_DH_C"/>
</dbReference>
<comment type="catalytic activity">
    <reaction evidence="21">
        <text>octadecanal + NAD(+) + H2O = octadecanoate + NADH + 2 H(+)</text>
        <dbReference type="Rhea" id="RHEA:44020"/>
        <dbReference type="ChEBI" id="CHEBI:15377"/>
        <dbReference type="ChEBI" id="CHEBI:15378"/>
        <dbReference type="ChEBI" id="CHEBI:17034"/>
        <dbReference type="ChEBI" id="CHEBI:25629"/>
        <dbReference type="ChEBI" id="CHEBI:57540"/>
        <dbReference type="ChEBI" id="CHEBI:57945"/>
    </reaction>
</comment>
<keyword evidence="5" id="KW-0256">Endoplasmic reticulum</keyword>
<comment type="catalytic activity">
    <reaction evidence="16">
        <text>heptanal + NAD(+) + H2O = heptanoate + NADH + 2 H(+)</text>
        <dbReference type="Rhea" id="RHEA:44108"/>
        <dbReference type="ChEBI" id="CHEBI:15377"/>
        <dbReference type="ChEBI" id="CHEBI:15378"/>
        <dbReference type="ChEBI" id="CHEBI:32362"/>
        <dbReference type="ChEBI" id="CHEBI:34787"/>
        <dbReference type="ChEBI" id="CHEBI:57540"/>
        <dbReference type="ChEBI" id="CHEBI:57945"/>
    </reaction>
</comment>
<keyword evidence="8" id="KW-1133">Transmembrane helix</keyword>
<dbReference type="GO" id="GO:0120553">
    <property type="term" value="F:farnesal dehydrogenase (NAD+) activity"/>
    <property type="evidence" value="ECO:0007669"/>
    <property type="project" value="UniProtKB-EC"/>
</dbReference>
<comment type="catalytic activity">
    <reaction evidence="17">
        <text>(2E,6E)-farnesal + NAD(+) + H2O = (2E,6E)-farnesoate + NADH + 2 H(+)</text>
        <dbReference type="Rhea" id="RHEA:24216"/>
        <dbReference type="ChEBI" id="CHEBI:15377"/>
        <dbReference type="ChEBI" id="CHEBI:15378"/>
        <dbReference type="ChEBI" id="CHEBI:15894"/>
        <dbReference type="ChEBI" id="CHEBI:57540"/>
        <dbReference type="ChEBI" id="CHEBI:57945"/>
        <dbReference type="ChEBI" id="CHEBI:83276"/>
        <dbReference type="EC" id="1.2.1.94"/>
    </reaction>
</comment>
<evidence type="ECO:0000256" key="5">
    <source>
        <dbReference type="ARBA" id="ARBA00022824"/>
    </source>
</evidence>
<evidence type="ECO:0000256" key="10">
    <source>
        <dbReference type="ARBA" id="ARBA00023136"/>
    </source>
</evidence>
<evidence type="ECO:0000256" key="20">
    <source>
        <dbReference type="ARBA" id="ARBA00048607"/>
    </source>
</evidence>
<comment type="catalytic activity">
    <reaction evidence="15">
        <text>2,6,10,14-tetramethylpentadecanal + NAD(+) + H2O = 2,6,10,14-tetramethylpentadecanoate + NADH + 2 H(+)</text>
        <dbReference type="Rhea" id="RHEA:44016"/>
        <dbReference type="ChEBI" id="CHEBI:15377"/>
        <dbReference type="ChEBI" id="CHEBI:15378"/>
        <dbReference type="ChEBI" id="CHEBI:49189"/>
        <dbReference type="ChEBI" id="CHEBI:57540"/>
        <dbReference type="ChEBI" id="CHEBI:57945"/>
        <dbReference type="ChEBI" id="CHEBI:77268"/>
    </reaction>
</comment>
<evidence type="ECO:0000256" key="3">
    <source>
        <dbReference type="ARBA" id="ARBA00009986"/>
    </source>
</evidence>
<keyword evidence="28" id="KW-1185">Reference proteome</keyword>
<comment type="similarity">
    <text evidence="3">Belongs to the aldehyde dehydrogenase family.</text>
</comment>
<evidence type="ECO:0000256" key="13">
    <source>
        <dbReference type="ARBA" id="ARBA00039622"/>
    </source>
</evidence>
<dbReference type="FunFam" id="3.40.309.10:FF:000034">
    <property type="entry name" value="Aldehyde dehydrogenase, dimeric NADP-preferring"/>
    <property type="match status" value="1"/>
</dbReference>
<dbReference type="AlphaFoldDB" id="A0A8C3PLE2"/>
<evidence type="ECO:0000256" key="12">
    <source>
        <dbReference type="ARBA" id="ARBA00039117"/>
    </source>
</evidence>
<dbReference type="GO" id="GO:0004028">
    <property type="term" value="F:3-chloroallyl aldehyde dehydrogenase activity"/>
    <property type="evidence" value="ECO:0007669"/>
    <property type="project" value="TreeGrafter"/>
</dbReference>
<evidence type="ECO:0000256" key="2">
    <source>
        <dbReference type="ARBA" id="ARBA00004524"/>
    </source>
</evidence>
<evidence type="ECO:0000256" key="6">
    <source>
        <dbReference type="ARBA" id="ARBA00022832"/>
    </source>
</evidence>
<evidence type="ECO:0000313" key="27">
    <source>
        <dbReference type="Ensembl" id="ENSCPGP00000010958.1"/>
    </source>
</evidence>
<dbReference type="EC" id="1.2.1.94" evidence="12"/>
<evidence type="ECO:0000256" key="17">
    <source>
        <dbReference type="ARBA" id="ARBA00047920"/>
    </source>
</evidence>
<dbReference type="Ensembl" id="ENSCPGT00000012016.1">
    <property type="protein sequence ID" value="ENSCPGP00000010958.1"/>
    <property type="gene ID" value="ENSCPGG00000007808.1"/>
</dbReference>
<comment type="catalytic activity">
    <reaction evidence="23">
        <text>a fatty aldehyde + NAD(+) + H2O = a fatty acid + NADH + 2 H(+)</text>
        <dbReference type="Rhea" id="RHEA:49832"/>
        <dbReference type="ChEBI" id="CHEBI:15377"/>
        <dbReference type="ChEBI" id="CHEBI:15378"/>
        <dbReference type="ChEBI" id="CHEBI:28868"/>
        <dbReference type="ChEBI" id="CHEBI:35746"/>
        <dbReference type="ChEBI" id="CHEBI:57540"/>
        <dbReference type="ChEBI" id="CHEBI:57945"/>
    </reaction>
</comment>
<evidence type="ECO:0000256" key="15">
    <source>
        <dbReference type="ARBA" id="ARBA00047498"/>
    </source>
</evidence>
<dbReference type="SUPFAM" id="SSF53720">
    <property type="entry name" value="ALDH-like"/>
    <property type="match status" value="1"/>
</dbReference>
<dbReference type="EC" id="1.2.1.3" evidence="11"/>
<dbReference type="Proteomes" id="UP000694419">
    <property type="component" value="Unplaced"/>
</dbReference>
<comment type="catalytic activity">
    <reaction evidence="22">
        <text>(2E)-hexadecenal + NAD(+) + H2O = (E)-hexadec-2-enoate + NADH + 2 H(+)</text>
        <dbReference type="Rhea" id="RHEA:36135"/>
        <dbReference type="ChEBI" id="CHEBI:15377"/>
        <dbReference type="ChEBI" id="CHEBI:15378"/>
        <dbReference type="ChEBI" id="CHEBI:17585"/>
        <dbReference type="ChEBI" id="CHEBI:57540"/>
        <dbReference type="ChEBI" id="CHEBI:57945"/>
        <dbReference type="ChEBI" id="CHEBI:72745"/>
    </reaction>
</comment>
<evidence type="ECO:0000256" key="8">
    <source>
        <dbReference type="ARBA" id="ARBA00022989"/>
    </source>
</evidence>
<evidence type="ECO:0000256" key="4">
    <source>
        <dbReference type="ARBA" id="ARBA00022692"/>
    </source>
</evidence>
<evidence type="ECO:0000256" key="7">
    <source>
        <dbReference type="ARBA" id="ARBA00022848"/>
    </source>
</evidence>
<evidence type="ECO:0000256" key="18">
    <source>
        <dbReference type="ARBA" id="ARBA00047959"/>
    </source>
</evidence>
<evidence type="ECO:0000256" key="1">
    <source>
        <dbReference type="ARBA" id="ARBA00004131"/>
    </source>
</evidence>
<comment type="catalytic activity">
    <reaction evidence="18">
        <text>tetradecanal + NAD(+) + H2O = tetradecanoate + NADH + 2 H(+)</text>
        <dbReference type="Rhea" id="RHEA:44172"/>
        <dbReference type="ChEBI" id="CHEBI:15377"/>
        <dbReference type="ChEBI" id="CHEBI:15378"/>
        <dbReference type="ChEBI" id="CHEBI:30807"/>
        <dbReference type="ChEBI" id="CHEBI:57540"/>
        <dbReference type="ChEBI" id="CHEBI:57945"/>
        <dbReference type="ChEBI" id="CHEBI:84067"/>
    </reaction>
</comment>
<comment type="catalytic activity">
    <reaction evidence="19">
        <text>dodecanoate + NADH + 2 H(+) = dodecanal + NAD(+) + H2O</text>
        <dbReference type="Rhea" id="RHEA:44168"/>
        <dbReference type="ChEBI" id="CHEBI:15377"/>
        <dbReference type="ChEBI" id="CHEBI:15378"/>
        <dbReference type="ChEBI" id="CHEBI:18262"/>
        <dbReference type="ChEBI" id="CHEBI:27836"/>
        <dbReference type="ChEBI" id="CHEBI:57540"/>
        <dbReference type="ChEBI" id="CHEBI:57945"/>
    </reaction>
</comment>
<evidence type="ECO:0000256" key="19">
    <source>
        <dbReference type="ARBA" id="ARBA00048322"/>
    </source>
</evidence>
<evidence type="ECO:0000259" key="26">
    <source>
        <dbReference type="Pfam" id="PF00171"/>
    </source>
</evidence>
<evidence type="ECO:0000256" key="16">
    <source>
        <dbReference type="ARBA" id="ARBA00047531"/>
    </source>
</evidence>
<keyword evidence="9" id="KW-0560">Oxidoreductase</keyword>
<reference evidence="27" key="2">
    <citation type="submission" date="2025-09" db="UniProtKB">
        <authorList>
            <consortium name="Ensembl"/>
        </authorList>
    </citation>
    <scope>IDENTIFICATION</scope>
</reference>
<proteinExistence type="inferred from homology"/>
<dbReference type="InterPro" id="IPR016161">
    <property type="entry name" value="Ald_DH/histidinol_DH"/>
</dbReference>
<name>A0A8C3PLE2_9CHAR</name>
<evidence type="ECO:0000256" key="21">
    <source>
        <dbReference type="ARBA" id="ARBA00048648"/>
    </source>
</evidence>
<comment type="catalytic activity">
    <reaction evidence="25">
        <text>hexadecanoate + NADH + 2 H(+) = hexadecanal + NAD(+) + H2O</text>
        <dbReference type="Rhea" id="RHEA:33739"/>
        <dbReference type="ChEBI" id="CHEBI:7896"/>
        <dbReference type="ChEBI" id="CHEBI:15377"/>
        <dbReference type="ChEBI" id="CHEBI:15378"/>
        <dbReference type="ChEBI" id="CHEBI:17600"/>
        <dbReference type="ChEBI" id="CHEBI:57540"/>
        <dbReference type="ChEBI" id="CHEBI:57945"/>
    </reaction>
</comment>
<dbReference type="Gene3D" id="3.40.309.10">
    <property type="entry name" value="Aldehyde Dehydrogenase, Chain A, domain 2"/>
    <property type="match status" value="1"/>
</dbReference>
<feature type="domain" description="Aldehyde dehydrogenase" evidence="26">
    <location>
        <begin position="1"/>
        <end position="80"/>
    </location>
</feature>
<dbReference type="Pfam" id="PF00171">
    <property type="entry name" value="Aldedh"/>
    <property type="match status" value="1"/>
</dbReference>
<dbReference type="PANTHER" id="PTHR43570:SF9">
    <property type="entry name" value="ALDEHYDE DEHYDROGENASE FAMILY 3 MEMBER A2"/>
    <property type="match status" value="1"/>
</dbReference>
<sequence>MEEEIFGPVLPILTVKNVDEAIEFINRREKPLALYVFSNDKKLIRRVISETSSGGMTANDVFMHALVPDLPFGGVGKSLLQPVGLVSVSQQQLLTQMPSYVFGNSGKLSAVFPLILFSLMVSFVERLISGRSSVGASGEENPLAHLSAALVLLLPSYGVKLPVGKQTVEFPQSLSGSWFCGR</sequence>